<accession>A0AAW1ISB9</accession>
<keyword evidence="3" id="KW-1185">Reference proteome</keyword>
<evidence type="ECO:0000256" key="1">
    <source>
        <dbReference type="SAM" id="MobiDB-lite"/>
    </source>
</evidence>
<feature type="compositionally biased region" description="Low complexity" evidence="1">
    <location>
        <begin position="62"/>
        <end position="72"/>
    </location>
</feature>
<reference evidence="2 3" key="1">
    <citation type="journal article" date="2024" name="BMC Genomics">
        <title>De novo assembly and annotation of Popillia japonica's genome with initial clues to its potential as an invasive pest.</title>
        <authorList>
            <person name="Cucini C."/>
            <person name="Boschi S."/>
            <person name="Funari R."/>
            <person name="Cardaioli E."/>
            <person name="Iannotti N."/>
            <person name="Marturano G."/>
            <person name="Paoli F."/>
            <person name="Bruttini M."/>
            <person name="Carapelli A."/>
            <person name="Frati F."/>
            <person name="Nardi F."/>
        </authorList>
    </citation>
    <scope>NUCLEOTIDE SEQUENCE [LARGE SCALE GENOMIC DNA]</scope>
    <source>
        <strain evidence="2">DMR45628</strain>
    </source>
</reference>
<protein>
    <submittedName>
        <fullName evidence="2">Uncharacterized protein</fullName>
    </submittedName>
</protein>
<name>A0AAW1ISB9_POPJA</name>
<dbReference type="AlphaFoldDB" id="A0AAW1ISB9"/>
<sequence length="120" mass="12763">MSDAQLLEFVDSVESSVESADESFDSDGNIETDLMEGDVQQKESVQNVGVATALSNIATQEPSTSSTTSPTTKALMKGKRARSPLPTAEVSGPSSPTTKVELGLHCLQLRLVDRQLNLNP</sequence>
<evidence type="ECO:0000313" key="2">
    <source>
        <dbReference type="EMBL" id="KAK9692468.1"/>
    </source>
</evidence>
<dbReference type="EMBL" id="JASPKY010000581">
    <property type="protein sequence ID" value="KAK9692468.1"/>
    <property type="molecule type" value="Genomic_DNA"/>
</dbReference>
<dbReference type="Proteomes" id="UP001458880">
    <property type="component" value="Unassembled WGS sequence"/>
</dbReference>
<feature type="region of interest" description="Disordered" evidence="1">
    <location>
        <begin position="59"/>
        <end position="99"/>
    </location>
</feature>
<gene>
    <name evidence="2" type="ORF">QE152_g35161</name>
</gene>
<proteinExistence type="predicted"/>
<organism evidence="2 3">
    <name type="scientific">Popillia japonica</name>
    <name type="common">Japanese beetle</name>
    <dbReference type="NCBI Taxonomy" id="7064"/>
    <lineage>
        <taxon>Eukaryota</taxon>
        <taxon>Metazoa</taxon>
        <taxon>Ecdysozoa</taxon>
        <taxon>Arthropoda</taxon>
        <taxon>Hexapoda</taxon>
        <taxon>Insecta</taxon>
        <taxon>Pterygota</taxon>
        <taxon>Neoptera</taxon>
        <taxon>Endopterygota</taxon>
        <taxon>Coleoptera</taxon>
        <taxon>Polyphaga</taxon>
        <taxon>Scarabaeiformia</taxon>
        <taxon>Scarabaeidae</taxon>
        <taxon>Rutelinae</taxon>
        <taxon>Popillia</taxon>
    </lineage>
</organism>
<evidence type="ECO:0000313" key="3">
    <source>
        <dbReference type="Proteomes" id="UP001458880"/>
    </source>
</evidence>
<comment type="caution">
    <text evidence="2">The sequence shown here is derived from an EMBL/GenBank/DDBJ whole genome shotgun (WGS) entry which is preliminary data.</text>
</comment>